<dbReference type="Gene3D" id="1.10.287.3510">
    <property type="match status" value="1"/>
</dbReference>
<accession>A0A9E8LPY4</accession>
<feature type="transmembrane region" description="Helical" evidence="1">
    <location>
        <begin position="29"/>
        <end position="50"/>
    </location>
</feature>
<gene>
    <name evidence="2" type="primary">ND4L</name>
</gene>
<geneLocation type="mitochondrion" evidence="2"/>
<protein>
    <submittedName>
        <fullName evidence="2">NADH dehydrogenase subunit 4L</fullName>
    </submittedName>
</protein>
<keyword evidence="1" id="KW-0472">Membrane</keyword>
<dbReference type="EMBL" id="OL678006">
    <property type="protein sequence ID" value="UZZ43827.1"/>
    <property type="molecule type" value="Genomic_DNA"/>
</dbReference>
<keyword evidence="1" id="KW-0812">Transmembrane</keyword>
<dbReference type="AlphaFoldDB" id="A0A9E8LPY4"/>
<dbReference type="GeneID" id="77425199"/>
<reference evidence="2" key="2">
    <citation type="journal article" date="2022" name="Syst. Entomol.">
        <title>Massive gene rearrangements of mitochondrial genomes and implications for the phylogeny of Trichoptera (Insecta).</title>
        <authorList>
            <person name="Ge X."/>
            <person name="Peng L."/>
            <person name="Vogler A.P."/>
            <person name="Morse J.C."/>
            <person name="Yang L."/>
            <person name="Sun C."/>
            <person name="Wang B."/>
        </authorList>
    </citation>
    <scope>NUCLEOTIDE SEQUENCE</scope>
</reference>
<sequence>MKLILFSIYFGFFMSNLIFCMYRNYFLIMLMMLEFMVLNIFFMFNVFMWLTNLDFFILMIFLVVTVCEGVLGISIMVNMLRMGGIDYFRVFNSLV</sequence>
<feature type="transmembrane region" description="Helical" evidence="1">
    <location>
        <begin position="6"/>
        <end position="22"/>
    </location>
</feature>
<name>A0A9E8LPY4_9NEOP</name>
<proteinExistence type="predicted"/>
<keyword evidence="2" id="KW-0496">Mitochondrion</keyword>
<feature type="transmembrane region" description="Helical" evidence="1">
    <location>
        <begin position="56"/>
        <end position="80"/>
    </location>
</feature>
<evidence type="ECO:0000256" key="1">
    <source>
        <dbReference type="SAM" id="Phobius"/>
    </source>
</evidence>
<keyword evidence="1" id="KW-1133">Transmembrane helix</keyword>
<reference evidence="2" key="1">
    <citation type="submission" date="2021-11" db="EMBL/GenBank/DDBJ databases">
        <authorList>
            <person name="Ge X.-Y."/>
            <person name="Peng L."/>
            <person name="Sun C.-H."/>
            <person name="Wang B.-X."/>
        </authorList>
    </citation>
    <scope>NUCLEOTIDE SEQUENCE</scope>
</reference>
<dbReference type="RefSeq" id="YP_010586091.1">
    <property type="nucleotide sequence ID" value="NC_069248.1"/>
</dbReference>
<organism evidence="2">
    <name type="scientific">Ceraclea indistincta</name>
    <dbReference type="NCBI Taxonomy" id="2904887"/>
    <lineage>
        <taxon>Eukaryota</taxon>
        <taxon>Metazoa</taxon>
        <taxon>Ecdysozoa</taxon>
        <taxon>Arthropoda</taxon>
        <taxon>Hexapoda</taxon>
        <taxon>Insecta</taxon>
        <taxon>Pterygota</taxon>
        <taxon>Neoptera</taxon>
        <taxon>Endopterygota</taxon>
        <taxon>Trichoptera</taxon>
        <taxon>Integripalpia</taxon>
        <taxon>Brevitentoria</taxon>
        <taxon>Leptoceroidea</taxon>
        <taxon>Leptoceridae</taxon>
        <taxon>Leptocerinae</taxon>
        <taxon>Athripsodini</taxon>
        <taxon>Ceraclea</taxon>
    </lineage>
</organism>
<evidence type="ECO:0000313" key="2">
    <source>
        <dbReference type="EMBL" id="UZZ43827.1"/>
    </source>
</evidence>
<dbReference type="CTD" id="4539"/>